<dbReference type="AlphaFoldDB" id="Q4T3G7"/>
<comment type="caution">
    <text evidence="6">The sequence shown here is derived from an EMBL/GenBank/DDBJ whole genome shotgun (WGS) entry which is preliminary data.</text>
</comment>
<reference evidence="6" key="2">
    <citation type="submission" date="2004-02" db="EMBL/GenBank/DDBJ databases">
        <authorList>
            <consortium name="Genoscope"/>
            <consortium name="Whitehead Institute Centre for Genome Research"/>
        </authorList>
    </citation>
    <scope>NUCLEOTIDE SEQUENCE</scope>
</reference>
<dbReference type="PROSITE" id="PS00122">
    <property type="entry name" value="CARBOXYLESTERASE_B_1"/>
    <property type="match status" value="1"/>
</dbReference>
<evidence type="ECO:0000313" key="6">
    <source>
        <dbReference type="EMBL" id="CAF92565.1"/>
    </source>
</evidence>
<dbReference type="EMBL" id="CAAE01010082">
    <property type="protein sequence ID" value="CAF92565.1"/>
    <property type="molecule type" value="Genomic_DNA"/>
</dbReference>
<proteinExistence type="inferred from homology"/>
<dbReference type="GO" id="GO:0016787">
    <property type="term" value="F:hydrolase activity"/>
    <property type="evidence" value="ECO:0007669"/>
    <property type="project" value="UniProtKB-KW"/>
</dbReference>
<dbReference type="InterPro" id="IPR002018">
    <property type="entry name" value="CarbesteraseB"/>
</dbReference>
<dbReference type="SUPFAM" id="SSF53474">
    <property type="entry name" value="alpha/beta-Hydrolases"/>
    <property type="match status" value="1"/>
</dbReference>
<dbReference type="KEGG" id="tng:GSTEN00007860G001"/>
<dbReference type="InterPro" id="IPR050309">
    <property type="entry name" value="Type-B_Carboxylest/Lipase"/>
</dbReference>
<feature type="region of interest" description="Disordered" evidence="4">
    <location>
        <begin position="409"/>
        <end position="430"/>
    </location>
</feature>
<keyword evidence="2 3" id="KW-0378">Hydrolase</keyword>
<evidence type="ECO:0000256" key="2">
    <source>
        <dbReference type="ARBA" id="ARBA00022801"/>
    </source>
</evidence>
<dbReference type="Pfam" id="PF00135">
    <property type="entry name" value="COesterase"/>
    <property type="match status" value="2"/>
</dbReference>
<keyword evidence="3" id="KW-0732">Signal</keyword>
<dbReference type="EC" id="3.1.1.-" evidence="3"/>
<reference evidence="6" key="1">
    <citation type="journal article" date="2004" name="Nature">
        <title>Genome duplication in the teleost fish Tetraodon nigroviridis reveals the early vertebrate proto-karyotype.</title>
        <authorList>
            <person name="Jaillon O."/>
            <person name="Aury J.-M."/>
            <person name="Brunet F."/>
            <person name="Petit J.-L."/>
            <person name="Stange-Thomann N."/>
            <person name="Mauceli E."/>
            <person name="Bouneau L."/>
            <person name="Fischer C."/>
            <person name="Ozouf-Costaz C."/>
            <person name="Bernot A."/>
            <person name="Nicaud S."/>
            <person name="Jaffe D."/>
            <person name="Fisher S."/>
            <person name="Lutfalla G."/>
            <person name="Dossat C."/>
            <person name="Segurens B."/>
            <person name="Dasilva C."/>
            <person name="Salanoubat M."/>
            <person name="Levy M."/>
            <person name="Boudet N."/>
            <person name="Castellano S."/>
            <person name="Anthouard V."/>
            <person name="Jubin C."/>
            <person name="Castelli V."/>
            <person name="Katinka M."/>
            <person name="Vacherie B."/>
            <person name="Biemont C."/>
            <person name="Skalli Z."/>
            <person name="Cattolico L."/>
            <person name="Poulain J."/>
            <person name="De Berardinis V."/>
            <person name="Cruaud C."/>
            <person name="Duprat S."/>
            <person name="Brottier P."/>
            <person name="Coutanceau J.-P."/>
            <person name="Gouzy J."/>
            <person name="Parra G."/>
            <person name="Lardier G."/>
            <person name="Chapple C."/>
            <person name="McKernan K.J."/>
            <person name="McEwan P."/>
            <person name="Bosak S."/>
            <person name="Kellis M."/>
            <person name="Volff J.-N."/>
            <person name="Guigo R."/>
            <person name="Zody M.C."/>
            <person name="Mesirov J."/>
            <person name="Lindblad-Toh K."/>
            <person name="Birren B."/>
            <person name="Nusbaum C."/>
            <person name="Kahn D."/>
            <person name="Robinson-Rechavi M."/>
            <person name="Laudet V."/>
            <person name="Schachter V."/>
            <person name="Quetier F."/>
            <person name="Saurin W."/>
            <person name="Scarpelli C."/>
            <person name="Wincker P."/>
            <person name="Lander E.S."/>
            <person name="Weissenbach J."/>
            <person name="Roest Crollius H."/>
        </authorList>
    </citation>
    <scope>NUCLEOTIDE SEQUENCE [LARGE SCALE GENOMIC DNA]</scope>
</reference>
<evidence type="ECO:0000256" key="4">
    <source>
        <dbReference type="SAM" id="MobiDB-lite"/>
    </source>
</evidence>
<comment type="similarity">
    <text evidence="1 3">Belongs to the type-B carboxylesterase/lipase family.</text>
</comment>
<feature type="domain" description="Carboxylesterase type B" evidence="5">
    <location>
        <begin position="233"/>
        <end position="388"/>
    </location>
</feature>
<feature type="signal peptide" evidence="3">
    <location>
        <begin position="1"/>
        <end position="19"/>
    </location>
</feature>
<evidence type="ECO:0000259" key="5">
    <source>
        <dbReference type="Pfam" id="PF00135"/>
    </source>
</evidence>
<gene>
    <name evidence="6" type="ORF">GSTENG00007860001</name>
</gene>
<feature type="chain" id="PRO_5005143397" description="Carboxylic ester hydrolase" evidence="3">
    <location>
        <begin position="20"/>
        <end position="555"/>
    </location>
</feature>
<dbReference type="InterPro" id="IPR029058">
    <property type="entry name" value="AB_hydrolase_fold"/>
</dbReference>
<feature type="domain" description="Carboxylesterase type B" evidence="5">
    <location>
        <begin position="27"/>
        <end position="230"/>
    </location>
</feature>
<dbReference type="Gene3D" id="3.40.50.1820">
    <property type="entry name" value="alpha/beta hydrolase"/>
    <property type="match status" value="2"/>
</dbReference>
<organism evidence="6">
    <name type="scientific">Tetraodon nigroviridis</name>
    <name type="common">Spotted green pufferfish</name>
    <name type="synonym">Chelonodon nigroviridis</name>
    <dbReference type="NCBI Taxonomy" id="99883"/>
    <lineage>
        <taxon>Eukaryota</taxon>
        <taxon>Metazoa</taxon>
        <taxon>Chordata</taxon>
        <taxon>Craniata</taxon>
        <taxon>Vertebrata</taxon>
        <taxon>Euteleostomi</taxon>
        <taxon>Actinopterygii</taxon>
        <taxon>Neopterygii</taxon>
        <taxon>Teleostei</taxon>
        <taxon>Neoteleostei</taxon>
        <taxon>Acanthomorphata</taxon>
        <taxon>Eupercaria</taxon>
        <taxon>Tetraodontiformes</taxon>
        <taxon>Tetradontoidea</taxon>
        <taxon>Tetraodontidae</taxon>
        <taxon>Tetraodon</taxon>
    </lineage>
</organism>
<name>Q4T3G7_TETNG</name>
<evidence type="ECO:0000256" key="3">
    <source>
        <dbReference type="RuleBase" id="RU361235"/>
    </source>
</evidence>
<dbReference type="PANTHER" id="PTHR11559">
    <property type="entry name" value="CARBOXYLESTERASE"/>
    <property type="match status" value="1"/>
</dbReference>
<protein>
    <recommendedName>
        <fullName evidence="3">Carboxylic ester hydrolase</fullName>
        <ecNumber evidence="3">3.1.1.-</ecNumber>
    </recommendedName>
</protein>
<accession>Q4T3G7</accession>
<dbReference type="OrthoDB" id="3200163at2759"/>
<dbReference type="InterPro" id="IPR019826">
    <property type="entry name" value="Carboxylesterase_B_AS"/>
</dbReference>
<sequence>MRRLLLVVCLLDALPASWQEPAGAVGPVVALKHGRVRGEFVHVRGTEKRVKQYLAIPFARPPVGPFAWLRAEPEPWEGEREGRRQPPMCIPDPDIIATVSRLMSLQVSPVEVSEDCLYLTVSVQAAASAGAKIKVMVWIHGGGLAMGAASQFDGAPLAAYQNIITVVIQYRLGILGFLSTGDEHARGNWGLLDQLAALRWVQDNIGAFGGDPQAVTVAGESAGAISASILPVFWHQIVANLTGCQQSSTEEMIRCVKGKKREDLIRVAKQMRIFLGAVVDGDFLTDTAEELLRRKEVLKVPVLMGITNHEFGWILPQSFAPPGWDKGMNRESTLAVVNMFNPSGTALANSLIIDQYLRDARTPEEIRDRFTHLVGDILMMLPVLSVAGYLSGPGMWRAVSIRSGAGVDRPWQQLGRGSGPGSAEPPQPTQVSSVAGLFQMPAFQFTCMSLRTAPTCTDTAGPASSWRTTEMTWHSCSAAVSGMVTRNWWAQVCDCVLSSPTGPSLPHWPQYDRERQEYLELGLTQTPRQKLKEDALHFLTAVLPQRLRERAAGAM</sequence>
<evidence type="ECO:0000256" key="1">
    <source>
        <dbReference type="ARBA" id="ARBA00005964"/>
    </source>
</evidence>